<dbReference type="EMBL" id="JAMXMC010000009">
    <property type="protein sequence ID" value="MCO5978198.1"/>
    <property type="molecule type" value="Genomic_DNA"/>
</dbReference>
<feature type="region of interest" description="Disordered" evidence="1">
    <location>
        <begin position="335"/>
        <end position="355"/>
    </location>
</feature>
<gene>
    <name evidence="2" type="ORF">M0L44_15980</name>
</gene>
<evidence type="ECO:0000313" key="3">
    <source>
        <dbReference type="Proteomes" id="UP001204851"/>
    </source>
</evidence>
<comment type="caution">
    <text evidence="2">The sequence shown here is derived from an EMBL/GenBank/DDBJ whole genome shotgun (WGS) entry which is preliminary data.</text>
</comment>
<keyword evidence="3" id="KW-1185">Reference proteome</keyword>
<evidence type="ECO:0000256" key="1">
    <source>
        <dbReference type="SAM" id="MobiDB-lite"/>
    </source>
</evidence>
<proteinExistence type="predicted"/>
<dbReference type="RefSeq" id="WP_252770807.1">
    <property type="nucleotide sequence ID" value="NZ_JAMXMC010000009.1"/>
</dbReference>
<organism evidence="2 3">
    <name type="scientific">Ideonella oryzae</name>
    <dbReference type="NCBI Taxonomy" id="2937441"/>
    <lineage>
        <taxon>Bacteria</taxon>
        <taxon>Pseudomonadati</taxon>
        <taxon>Pseudomonadota</taxon>
        <taxon>Betaproteobacteria</taxon>
        <taxon>Burkholderiales</taxon>
        <taxon>Sphaerotilaceae</taxon>
        <taxon>Ideonella</taxon>
    </lineage>
</organism>
<feature type="region of interest" description="Disordered" evidence="1">
    <location>
        <begin position="60"/>
        <end position="127"/>
    </location>
</feature>
<feature type="compositionally biased region" description="Pro residues" evidence="1">
    <location>
        <begin position="63"/>
        <end position="90"/>
    </location>
</feature>
<dbReference type="InterPro" id="IPR021457">
    <property type="entry name" value="DUF3108"/>
</dbReference>
<name>A0ABT1BPR2_9BURK</name>
<feature type="compositionally biased region" description="Basic and acidic residues" evidence="1">
    <location>
        <begin position="103"/>
        <end position="116"/>
    </location>
</feature>
<feature type="compositionally biased region" description="Low complexity" evidence="1">
    <location>
        <begin position="346"/>
        <end position="355"/>
    </location>
</feature>
<reference evidence="2 3" key="1">
    <citation type="submission" date="2022-06" db="EMBL/GenBank/DDBJ databases">
        <title>Ideonella sp. NS12-5 Genome sequencing and assembly.</title>
        <authorList>
            <person name="Jung Y."/>
        </authorList>
    </citation>
    <scope>NUCLEOTIDE SEQUENCE [LARGE SCALE GENOMIC DNA]</scope>
    <source>
        <strain evidence="2 3">NS12-5</strain>
    </source>
</reference>
<protein>
    <submittedName>
        <fullName evidence="2">DUF3108 domain-containing protein</fullName>
    </submittedName>
</protein>
<dbReference type="Pfam" id="PF11306">
    <property type="entry name" value="DUF3108"/>
    <property type="match status" value="1"/>
</dbReference>
<evidence type="ECO:0000313" key="2">
    <source>
        <dbReference type="EMBL" id="MCO5978198.1"/>
    </source>
</evidence>
<dbReference type="Proteomes" id="UP001204851">
    <property type="component" value="Unassembled WGS sequence"/>
</dbReference>
<accession>A0ABT1BPR2</accession>
<sequence length="355" mass="38370">MPPRPTPAPRHRRLALAALTALVLALHGWVLGPAWRIFQVRPVPAPPHAMPVVTLSPLAPQAAPTPTPPAPAPAPAEPKPAPTPDLPRPPAETATETIAPPPDRPRQEADLDRPSEDSPPPSADDEAHALQPLVSPATWLVDYAAVKGPASGRAQLDWQPLNDQQYRLTWRIELAGRETLAWQSQGHVGPAGLMPDRMVEQRQGRDLAAVNLQRDKGLVSFSGPSTTLPLPPGAQDRASWLLQLPMLAAAVQAHWAAGHSTLSLPVFTTRGEDQLWRFTVVAEETLPGPQGAPVRTWRLVREPVGPYDSRVEVWLARDHGLVPWRLRFTTPPANEPLELQLSDGLPPAEAGAPPP</sequence>